<dbReference type="SUPFAM" id="SSF47413">
    <property type="entry name" value="lambda repressor-like DNA-binding domains"/>
    <property type="match status" value="1"/>
</dbReference>
<dbReference type="STRING" id="1122170.GCA_000701265_00624"/>
<dbReference type="Pfam" id="PF01381">
    <property type="entry name" value="HTH_3"/>
    <property type="match status" value="1"/>
</dbReference>
<dbReference type="OrthoDB" id="5891007at2"/>
<dbReference type="InterPro" id="IPR001387">
    <property type="entry name" value="Cro/C1-type_HTH"/>
</dbReference>
<feature type="domain" description="HTH cro/C1-type" evidence="1">
    <location>
        <begin position="13"/>
        <end position="67"/>
    </location>
</feature>
<dbReference type="Gene3D" id="1.10.260.40">
    <property type="entry name" value="lambda repressor-like DNA-binding domains"/>
    <property type="match status" value="1"/>
</dbReference>
<proteinExistence type="predicted"/>
<dbReference type="GO" id="GO:0003677">
    <property type="term" value="F:DNA binding"/>
    <property type="evidence" value="ECO:0007669"/>
    <property type="project" value="UniProtKB-KW"/>
</dbReference>
<evidence type="ECO:0000313" key="2">
    <source>
        <dbReference type="EMBL" id="STY29664.1"/>
    </source>
</evidence>
<gene>
    <name evidence="2" type="primary">hipB</name>
    <name evidence="2" type="ORF">NCTC11532_01862</name>
</gene>
<accession>A0A378LSE6</accession>
<dbReference type="EMBL" id="UGPB01000001">
    <property type="protein sequence ID" value="STY29664.1"/>
    <property type="molecule type" value="Genomic_DNA"/>
</dbReference>
<evidence type="ECO:0000313" key="3">
    <source>
        <dbReference type="Proteomes" id="UP000255297"/>
    </source>
</evidence>
<dbReference type="InterPro" id="IPR010982">
    <property type="entry name" value="Lambda_DNA-bd_dom_sf"/>
</dbReference>
<dbReference type="SMART" id="SM00530">
    <property type="entry name" value="HTH_XRE"/>
    <property type="match status" value="1"/>
</dbReference>
<dbReference type="AlphaFoldDB" id="A0A378LSE6"/>
<organism evidence="2 3">
    <name type="scientific">Legionella wadsworthii</name>
    <dbReference type="NCBI Taxonomy" id="28088"/>
    <lineage>
        <taxon>Bacteria</taxon>
        <taxon>Pseudomonadati</taxon>
        <taxon>Pseudomonadota</taxon>
        <taxon>Gammaproteobacteria</taxon>
        <taxon>Legionellales</taxon>
        <taxon>Legionellaceae</taxon>
        <taxon>Legionella</taxon>
    </lineage>
</organism>
<name>A0A378LSE6_9GAMM</name>
<sequence>MLIHSPQELAIVIKNQRKKLNLSQAEVADLVGLKQKTISAIENNPENMRLSTLFKILSALRLDLKAWPKDNTNMTNQWNNEW</sequence>
<keyword evidence="3" id="KW-1185">Reference proteome</keyword>
<reference evidence="2 3" key="1">
    <citation type="submission" date="2018-06" db="EMBL/GenBank/DDBJ databases">
        <authorList>
            <consortium name="Pathogen Informatics"/>
            <person name="Doyle S."/>
        </authorList>
    </citation>
    <scope>NUCLEOTIDE SEQUENCE [LARGE SCALE GENOMIC DNA]</scope>
    <source>
        <strain evidence="2 3">NCTC11532</strain>
    </source>
</reference>
<dbReference type="RefSeq" id="WP_031565136.1">
    <property type="nucleotide sequence ID" value="NZ_CAAAIS010000001.1"/>
</dbReference>
<keyword evidence="2" id="KW-0238">DNA-binding</keyword>
<dbReference type="CDD" id="cd00093">
    <property type="entry name" value="HTH_XRE"/>
    <property type="match status" value="1"/>
</dbReference>
<dbReference type="Proteomes" id="UP000255297">
    <property type="component" value="Unassembled WGS sequence"/>
</dbReference>
<protein>
    <submittedName>
        <fullName evidence="2">DNA-binding transcriptional regulator</fullName>
    </submittedName>
</protein>
<dbReference type="PROSITE" id="PS50943">
    <property type="entry name" value="HTH_CROC1"/>
    <property type="match status" value="1"/>
</dbReference>
<evidence type="ECO:0000259" key="1">
    <source>
        <dbReference type="PROSITE" id="PS50943"/>
    </source>
</evidence>